<proteinExistence type="predicted"/>
<dbReference type="AlphaFoldDB" id="A0A3N4JFC9"/>
<dbReference type="SUPFAM" id="SSF48403">
    <property type="entry name" value="Ankyrin repeat"/>
    <property type="match status" value="1"/>
</dbReference>
<feature type="non-terminal residue" evidence="1">
    <location>
        <position position="1"/>
    </location>
</feature>
<sequence>DVELDASHFRARTLVFFTALNCHEGVVRLPLSRPDINPNSLDNSGETPLLYCTRGQVAVVNMLLGRKDIILNRPGTAGFSAIYLAILYGHE</sequence>
<keyword evidence="2" id="KW-1185">Reference proteome</keyword>
<feature type="non-terminal residue" evidence="1">
    <location>
        <position position="91"/>
    </location>
</feature>
<dbReference type="InterPro" id="IPR002110">
    <property type="entry name" value="Ankyrin_rpt"/>
</dbReference>
<dbReference type="OrthoDB" id="5406014at2759"/>
<organism evidence="1 2">
    <name type="scientific">Choiromyces venosus 120613-1</name>
    <dbReference type="NCBI Taxonomy" id="1336337"/>
    <lineage>
        <taxon>Eukaryota</taxon>
        <taxon>Fungi</taxon>
        <taxon>Dikarya</taxon>
        <taxon>Ascomycota</taxon>
        <taxon>Pezizomycotina</taxon>
        <taxon>Pezizomycetes</taxon>
        <taxon>Pezizales</taxon>
        <taxon>Tuberaceae</taxon>
        <taxon>Choiromyces</taxon>
    </lineage>
</organism>
<name>A0A3N4JFC9_9PEZI</name>
<dbReference type="InterPro" id="IPR036770">
    <property type="entry name" value="Ankyrin_rpt-contain_sf"/>
</dbReference>
<reference evidence="1 2" key="1">
    <citation type="journal article" date="2018" name="Nat. Ecol. Evol.">
        <title>Pezizomycetes genomes reveal the molecular basis of ectomycorrhizal truffle lifestyle.</title>
        <authorList>
            <person name="Murat C."/>
            <person name="Payen T."/>
            <person name="Noel B."/>
            <person name="Kuo A."/>
            <person name="Morin E."/>
            <person name="Chen J."/>
            <person name="Kohler A."/>
            <person name="Krizsan K."/>
            <person name="Balestrini R."/>
            <person name="Da Silva C."/>
            <person name="Montanini B."/>
            <person name="Hainaut M."/>
            <person name="Levati E."/>
            <person name="Barry K.W."/>
            <person name="Belfiori B."/>
            <person name="Cichocki N."/>
            <person name="Clum A."/>
            <person name="Dockter R.B."/>
            <person name="Fauchery L."/>
            <person name="Guy J."/>
            <person name="Iotti M."/>
            <person name="Le Tacon F."/>
            <person name="Lindquist E.A."/>
            <person name="Lipzen A."/>
            <person name="Malagnac F."/>
            <person name="Mello A."/>
            <person name="Molinier V."/>
            <person name="Miyauchi S."/>
            <person name="Poulain J."/>
            <person name="Riccioni C."/>
            <person name="Rubini A."/>
            <person name="Sitrit Y."/>
            <person name="Splivallo R."/>
            <person name="Traeger S."/>
            <person name="Wang M."/>
            <person name="Zifcakova L."/>
            <person name="Wipf D."/>
            <person name="Zambonelli A."/>
            <person name="Paolocci F."/>
            <person name="Nowrousian M."/>
            <person name="Ottonello S."/>
            <person name="Baldrian P."/>
            <person name="Spatafora J.W."/>
            <person name="Henrissat B."/>
            <person name="Nagy L.G."/>
            <person name="Aury J.M."/>
            <person name="Wincker P."/>
            <person name="Grigoriev I.V."/>
            <person name="Bonfante P."/>
            <person name="Martin F.M."/>
        </authorList>
    </citation>
    <scope>NUCLEOTIDE SEQUENCE [LARGE SCALE GENOMIC DNA]</scope>
    <source>
        <strain evidence="1 2">120613-1</strain>
    </source>
</reference>
<evidence type="ECO:0000313" key="1">
    <source>
        <dbReference type="EMBL" id="RPA96969.1"/>
    </source>
</evidence>
<protein>
    <recommendedName>
        <fullName evidence="3">Ankyrin</fullName>
    </recommendedName>
</protein>
<dbReference type="EMBL" id="ML120409">
    <property type="protein sequence ID" value="RPA96969.1"/>
    <property type="molecule type" value="Genomic_DNA"/>
</dbReference>
<dbReference type="Gene3D" id="1.25.40.20">
    <property type="entry name" value="Ankyrin repeat-containing domain"/>
    <property type="match status" value="1"/>
</dbReference>
<evidence type="ECO:0000313" key="2">
    <source>
        <dbReference type="Proteomes" id="UP000276215"/>
    </source>
</evidence>
<dbReference type="Proteomes" id="UP000276215">
    <property type="component" value="Unassembled WGS sequence"/>
</dbReference>
<dbReference type="Pfam" id="PF00023">
    <property type="entry name" value="Ank"/>
    <property type="match status" value="1"/>
</dbReference>
<accession>A0A3N4JFC9</accession>
<evidence type="ECO:0008006" key="3">
    <source>
        <dbReference type="Google" id="ProtNLM"/>
    </source>
</evidence>
<gene>
    <name evidence="1" type="ORF">L873DRAFT_1571471</name>
</gene>